<comment type="caution">
    <text evidence="1">The sequence shown here is derived from an EMBL/GenBank/DDBJ whole genome shotgun (WGS) entry which is preliminary data.</text>
</comment>
<dbReference type="AlphaFoldDB" id="A0A2T0MET9"/>
<organism evidence="1 2">
    <name type="scientific">Flagellimonas meridianipacifica</name>
    <dbReference type="NCBI Taxonomy" id="1080225"/>
    <lineage>
        <taxon>Bacteria</taxon>
        <taxon>Pseudomonadati</taxon>
        <taxon>Bacteroidota</taxon>
        <taxon>Flavobacteriia</taxon>
        <taxon>Flavobacteriales</taxon>
        <taxon>Flavobacteriaceae</taxon>
        <taxon>Flagellimonas</taxon>
    </lineage>
</organism>
<gene>
    <name evidence="1" type="ORF">CLV81_0082</name>
</gene>
<accession>A0A2T0MET9</accession>
<sequence>MMLLTNPGGFQTLEEITINYMKSAQTFLTEFLPTVR</sequence>
<evidence type="ECO:0000313" key="2">
    <source>
        <dbReference type="Proteomes" id="UP000237640"/>
    </source>
</evidence>
<reference evidence="1 2" key="1">
    <citation type="submission" date="2018-03" db="EMBL/GenBank/DDBJ databases">
        <title>Genomic Encyclopedia of Archaeal and Bacterial Type Strains, Phase II (KMG-II): from individual species to whole genera.</title>
        <authorList>
            <person name="Goeker M."/>
        </authorList>
    </citation>
    <scope>NUCLEOTIDE SEQUENCE [LARGE SCALE GENOMIC DNA]</scope>
    <source>
        <strain evidence="1 2">DSM 25027</strain>
    </source>
</reference>
<keyword evidence="2" id="KW-1185">Reference proteome</keyword>
<dbReference type="EMBL" id="PVYX01000001">
    <property type="protein sequence ID" value="PRX56091.1"/>
    <property type="molecule type" value="Genomic_DNA"/>
</dbReference>
<evidence type="ECO:0000313" key="1">
    <source>
        <dbReference type="EMBL" id="PRX56091.1"/>
    </source>
</evidence>
<proteinExistence type="predicted"/>
<dbReference type="Proteomes" id="UP000237640">
    <property type="component" value="Unassembled WGS sequence"/>
</dbReference>
<name>A0A2T0MET9_9FLAO</name>
<protein>
    <submittedName>
        <fullName evidence="1">Uncharacterized protein</fullName>
    </submittedName>
</protein>